<organism evidence="2 3">
    <name type="scientific">Cinnamomum micranthum f. kanehirae</name>
    <dbReference type="NCBI Taxonomy" id="337451"/>
    <lineage>
        <taxon>Eukaryota</taxon>
        <taxon>Viridiplantae</taxon>
        <taxon>Streptophyta</taxon>
        <taxon>Embryophyta</taxon>
        <taxon>Tracheophyta</taxon>
        <taxon>Spermatophyta</taxon>
        <taxon>Magnoliopsida</taxon>
        <taxon>Magnoliidae</taxon>
        <taxon>Laurales</taxon>
        <taxon>Lauraceae</taxon>
        <taxon>Cinnamomum</taxon>
    </lineage>
</organism>
<proteinExistence type="predicted"/>
<dbReference type="PANTHER" id="PTHR32254:SF6">
    <property type="entry name" value="DUF1068 DOMAIN-CONTAINING PROTEIN"/>
    <property type="match status" value="1"/>
</dbReference>
<keyword evidence="1" id="KW-0472">Membrane</keyword>
<keyword evidence="3" id="KW-1185">Reference proteome</keyword>
<dbReference type="PANTHER" id="PTHR32254">
    <property type="entry name" value="EXPRESSED PROTEIN"/>
    <property type="match status" value="1"/>
</dbReference>
<dbReference type="Proteomes" id="UP000283530">
    <property type="component" value="Unassembled WGS sequence"/>
</dbReference>
<comment type="caution">
    <text evidence="2">The sequence shown here is derived from an EMBL/GenBank/DDBJ whole genome shotgun (WGS) entry which is preliminary data.</text>
</comment>
<reference evidence="2 3" key="1">
    <citation type="journal article" date="2019" name="Nat. Plants">
        <title>Stout camphor tree genome fills gaps in understanding of flowering plant genome evolution.</title>
        <authorList>
            <person name="Chaw S.M."/>
            <person name="Liu Y.C."/>
            <person name="Wu Y.W."/>
            <person name="Wang H.Y."/>
            <person name="Lin C.I."/>
            <person name="Wu C.S."/>
            <person name="Ke H.M."/>
            <person name="Chang L.Y."/>
            <person name="Hsu C.Y."/>
            <person name="Yang H.T."/>
            <person name="Sudianto E."/>
            <person name="Hsu M.H."/>
            <person name="Wu K.P."/>
            <person name="Wang L.N."/>
            <person name="Leebens-Mack J.H."/>
            <person name="Tsai I.J."/>
        </authorList>
    </citation>
    <scope>NUCLEOTIDE SEQUENCE [LARGE SCALE GENOMIC DNA]</scope>
    <source>
        <strain evidence="3">cv. Chaw 1501</strain>
        <tissue evidence="2">Young leaves</tissue>
    </source>
</reference>
<dbReference type="Pfam" id="PF06364">
    <property type="entry name" value="DUF1068"/>
    <property type="match status" value="1"/>
</dbReference>
<dbReference type="InterPro" id="IPR010471">
    <property type="entry name" value="DUF1068"/>
</dbReference>
<name>A0A3S3NVR6_9MAGN</name>
<keyword evidence="1" id="KW-0812">Transmembrane</keyword>
<evidence type="ECO:0000313" key="2">
    <source>
        <dbReference type="EMBL" id="RWR95355.1"/>
    </source>
</evidence>
<dbReference type="STRING" id="337451.A0A3S3NVR6"/>
<accession>A0A3S3NVR6</accession>
<keyword evidence="1" id="KW-1133">Transmembrane helix</keyword>
<evidence type="ECO:0000313" key="3">
    <source>
        <dbReference type="Proteomes" id="UP000283530"/>
    </source>
</evidence>
<dbReference type="AlphaFoldDB" id="A0A3S3NVR6"/>
<protein>
    <submittedName>
        <fullName evidence="2">DUF1068 domain-containing protein</fullName>
    </submittedName>
</protein>
<gene>
    <name evidence="2" type="ORF">CKAN_02469400</name>
</gene>
<dbReference type="OrthoDB" id="1851883at2759"/>
<dbReference type="EMBL" id="QPKB01000011">
    <property type="protein sequence ID" value="RWR95355.1"/>
    <property type="molecule type" value="Genomic_DNA"/>
</dbReference>
<sequence length="179" mass="20054">MAQHSNHGSWSPAAIRFVMILVGVCLVGYVIGPPLYWNLAERFGRHASCPPCVCDCSSKSVISMPLGLGDSLFEDCGRHDPDTNEEMEKTIADLLTEELKLRVQVTEDNKQHAEASILEMKKTSLQYQKEADKCNTGIETCEEAREKTEVALRAELKLSALWENRARELGWLDRRTASS</sequence>
<feature type="transmembrane region" description="Helical" evidence="1">
    <location>
        <begin position="14"/>
        <end position="37"/>
    </location>
</feature>
<evidence type="ECO:0000256" key="1">
    <source>
        <dbReference type="SAM" id="Phobius"/>
    </source>
</evidence>